<dbReference type="EMBL" id="CP045122">
    <property type="protein sequence ID" value="QIN81127.1"/>
    <property type="molecule type" value="Genomic_DNA"/>
</dbReference>
<geneLocation type="plasmid" evidence="1 2">
    <name>unnamed1</name>
</geneLocation>
<protein>
    <submittedName>
        <fullName evidence="1">Uncharacterized protein</fullName>
    </submittedName>
</protein>
<name>A0A6G8Q485_9ACTN</name>
<evidence type="ECO:0000313" key="1">
    <source>
        <dbReference type="EMBL" id="QIN81127.1"/>
    </source>
</evidence>
<dbReference type="RefSeq" id="WP_166398841.1">
    <property type="nucleotide sequence ID" value="NZ_CP045122.1"/>
</dbReference>
<dbReference type="Proteomes" id="UP000502706">
    <property type="component" value="Plasmid unnamed1"/>
</dbReference>
<accession>A0A6G8Q485</accession>
<keyword evidence="1" id="KW-0614">Plasmid</keyword>
<proteinExistence type="predicted"/>
<organism evidence="1 2">
    <name type="scientific">Rubrobacter marinus</name>
    <dbReference type="NCBI Taxonomy" id="2653852"/>
    <lineage>
        <taxon>Bacteria</taxon>
        <taxon>Bacillati</taxon>
        <taxon>Actinomycetota</taxon>
        <taxon>Rubrobacteria</taxon>
        <taxon>Rubrobacterales</taxon>
        <taxon>Rubrobacteraceae</taxon>
        <taxon>Rubrobacter</taxon>
    </lineage>
</organism>
<sequence length="152" mass="16093">MELGTFGPGDELLLYDGSRAEVLAPSEDGRSIRARYVESPHDPSLVGTEDLIIARMVAAFTPAPPGPEWGERVAVVVYHVSETEESEEGYEAVTMGGVPFGALVTASDAESPYQAVDRLLGALRAFGYSGAVAVEDVTEPGSSERYEIGAVE</sequence>
<evidence type="ECO:0000313" key="2">
    <source>
        <dbReference type="Proteomes" id="UP000502706"/>
    </source>
</evidence>
<dbReference type="AlphaFoldDB" id="A0A6G8Q485"/>
<keyword evidence="2" id="KW-1185">Reference proteome</keyword>
<gene>
    <name evidence="1" type="ORF">GBA65_22095</name>
</gene>
<reference evidence="1 2" key="1">
    <citation type="submission" date="2019-10" db="EMBL/GenBank/DDBJ databases">
        <title>Rubrobacter sp nov SCSIO 52915 isolated from a deep-sea sediment in the South China Sea.</title>
        <authorList>
            <person name="Chen R.W."/>
        </authorList>
    </citation>
    <scope>NUCLEOTIDE SEQUENCE [LARGE SCALE GENOMIC DNA]</scope>
    <source>
        <strain evidence="1 2">SCSIO 52915</strain>
        <plasmid evidence="1 2">unnamed1</plasmid>
    </source>
</reference>
<dbReference type="KEGG" id="rmar:GBA65_22095"/>